<proteinExistence type="predicted"/>
<name>A0AA36JCG1_9DINO</name>
<sequence length="742" mass="79558">MVFLNFTAPLPAGAAVGLRLSPFALPSSYADVHPGSSEPLVQPMSLNIRLESVPEGTDTVDACHPAVWACGLYPFGGLVLRPSKSRFASFQVEVSGTWAMLRFAVNATLQFLGNPQDVLKISPPYGYSVLAVYGSSLQALRRREASGQLNRQEVVDLPSAIETSRGSFLVELDGMSSSAKAVQVTNLYGTVMAQQEHYVNLSLMLPESGVEPSLFDPTDRSPNRSACANAWGISLEAAGEPAATAFARGNLLAPVDQLLVECATRATEANSSLSVRFRVTPAVTALPAGSLLMALRISDLDLREPALADAAPFLRSTSSGAELEARHFPKFGCPPMSLYSSRRLRQDLTDCAVFFNDLQGATEILFNASGVKASAVNEVFVRVRNTPWTNRWPNVTLAVYRSRHPFRLIPAPLVLAESTGALEPLQRLAAACEHTLPPMEAEVFAGSCLLPGEANEVTIGFVAPEVFQAPVRATLRAPSGFRIAWECSFEASQLLLPGGRTLEFLLAGFFSGCVVNPDGRSISFNITRTMKAVTSWNFFAIHAVNPSVEELAATAEQSGWGLEVGSYAAVGAMSLPLRTFEAELRDLGHWYNGSTRAVLLTFTSQSVIPSGGYLVLRAPDGVLLPEQCTATPDLPALSSQPFRTLSGMLDVSVSCAVRGSELQLGLEAPLVAQLYELRFVITEGPGFDPGGRWSLQSWGPGSCSSSSCCVRRPNFRDIVGLSTLELLDSAVFYAVLPDKAGR</sequence>
<reference evidence="1" key="1">
    <citation type="submission" date="2023-08" db="EMBL/GenBank/DDBJ databases">
        <authorList>
            <person name="Chen Y."/>
            <person name="Shah S."/>
            <person name="Dougan E. K."/>
            <person name="Thang M."/>
            <person name="Chan C."/>
        </authorList>
    </citation>
    <scope>NUCLEOTIDE SEQUENCE</scope>
</reference>
<protein>
    <submittedName>
        <fullName evidence="1">Uncharacterized protein</fullName>
    </submittedName>
</protein>
<comment type="caution">
    <text evidence="1">The sequence shown here is derived from an EMBL/GenBank/DDBJ whole genome shotgun (WGS) entry which is preliminary data.</text>
</comment>
<evidence type="ECO:0000313" key="2">
    <source>
        <dbReference type="Proteomes" id="UP001178507"/>
    </source>
</evidence>
<dbReference type="AlphaFoldDB" id="A0AA36JCG1"/>
<dbReference type="Proteomes" id="UP001178507">
    <property type="component" value="Unassembled WGS sequence"/>
</dbReference>
<dbReference type="EMBL" id="CAUJNA010003456">
    <property type="protein sequence ID" value="CAJ1402549.1"/>
    <property type="molecule type" value="Genomic_DNA"/>
</dbReference>
<evidence type="ECO:0000313" key="1">
    <source>
        <dbReference type="EMBL" id="CAJ1402549.1"/>
    </source>
</evidence>
<organism evidence="1 2">
    <name type="scientific">Effrenium voratum</name>
    <dbReference type="NCBI Taxonomy" id="2562239"/>
    <lineage>
        <taxon>Eukaryota</taxon>
        <taxon>Sar</taxon>
        <taxon>Alveolata</taxon>
        <taxon>Dinophyceae</taxon>
        <taxon>Suessiales</taxon>
        <taxon>Symbiodiniaceae</taxon>
        <taxon>Effrenium</taxon>
    </lineage>
</organism>
<keyword evidence="2" id="KW-1185">Reference proteome</keyword>
<gene>
    <name evidence="1" type="ORF">EVOR1521_LOCUS25404</name>
</gene>
<accession>A0AA36JCG1</accession>